<proteinExistence type="predicted"/>
<sequence>MNKEERLREQGRRRAQRFRDNQKSNGVTNFPLPLEEKEVGQLNEICRFFSQPGTPCKQAEALQLLIHRVHAEIPVIKEKLGTCKYCGESLPEGCANLKQGGLFKGDARCWHTTNRVRIFVPLPLPKTTEVS</sequence>
<dbReference type="RefSeq" id="WP_107347924.1">
    <property type="nucleotide sequence ID" value="NZ_PYMH01000002.1"/>
</dbReference>
<dbReference type="AlphaFoldDB" id="A0A2T3J0L1"/>
<reference evidence="2 3" key="1">
    <citation type="submission" date="2018-03" db="EMBL/GenBank/DDBJ databases">
        <title>Whole genome sequencing of Histamine producing bacteria.</title>
        <authorList>
            <person name="Butler K."/>
        </authorList>
    </citation>
    <scope>NUCLEOTIDE SEQUENCE [LARGE SCALE GENOMIC DNA]</scope>
    <source>
        <strain evidence="2 3">JCM 13586</strain>
    </source>
</reference>
<evidence type="ECO:0000313" key="2">
    <source>
        <dbReference type="EMBL" id="PSU34608.1"/>
    </source>
</evidence>
<evidence type="ECO:0000313" key="3">
    <source>
        <dbReference type="Proteomes" id="UP000241222"/>
    </source>
</evidence>
<organism evidence="2 3">
    <name type="scientific">Photobacterium lutimaris</name>
    <dbReference type="NCBI Taxonomy" id="388278"/>
    <lineage>
        <taxon>Bacteria</taxon>
        <taxon>Pseudomonadati</taxon>
        <taxon>Pseudomonadota</taxon>
        <taxon>Gammaproteobacteria</taxon>
        <taxon>Vibrionales</taxon>
        <taxon>Vibrionaceae</taxon>
        <taxon>Photobacterium</taxon>
    </lineage>
</organism>
<dbReference type="OrthoDB" id="6539952at2"/>
<feature type="compositionally biased region" description="Basic and acidic residues" evidence="1">
    <location>
        <begin position="1"/>
        <end position="22"/>
    </location>
</feature>
<evidence type="ECO:0000256" key="1">
    <source>
        <dbReference type="SAM" id="MobiDB-lite"/>
    </source>
</evidence>
<comment type="caution">
    <text evidence="2">The sequence shown here is derived from an EMBL/GenBank/DDBJ whole genome shotgun (WGS) entry which is preliminary data.</text>
</comment>
<protein>
    <submittedName>
        <fullName evidence="2">Uncharacterized protein</fullName>
    </submittedName>
</protein>
<feature type="region of interest" description="Disordered" evidence="1">
    <location>
        <begin position="1"/>
        <end position="30"/>
    </location>
</feature>
<gene>
    <name evidence="2" type="ORF">C9I99_05775</name>
</gene>
<keyword evidence="3" id="KW-1185">Reference proteome</keyword>
<name>A0A2T3J0L1_9GAMM</name>
<accession>A0A2T3J0L1</accession>
<dbReference type="Proteomes" id="UP000241222">
    <property type="component" value="Unassembled WGS sequence"/>
</dbReference>
<dbReference type="EMBL" id="PYMH01000002">
    <property type="protein sequence ID" value="PSU34608.1"/>
    <property type="molecule type" value="Genomic_DNA"/>
</dbReference>